<proteinExistence type="predicted"/>
<protein>
    <submittedName>
        <fullName evidence="1">Uncharacterized protein</fullName>
    </submittedName>
</protein>
<dbReference type="AlphaFoldDB" id="A0A1H9JLX3"/>
<gene>
    <name evidence="1" type="ORF">SAMN05216548_108176</name>
</gene>
<dbReference type="STRING" id="1855383.SAMN05216548_108176"/>
<sequence>MSRKIKWSYAGGEWHQVPDTSRAWPPDQEKMHCEDAFKAFAEFVEEERQAAVARKQKQSREGQ</sequence>
<dbReference type="Proteomes" id="UP000199647">
    <property type="component" value="Unassembled WGS sequence"/>
</dbReference>
<evidence type="ECO:0000313" key="1">
    <source>
        <dbReference type="EMBL" id="SEQ87779.1"/>
    </source>
</evidence>
<accession>A0A1H9JLX3</accession>
<organism evidence="1 2">
    <name type="scientific">Faunimonas pinastri</name>
    <dbReference type="NCBI Taxonomy" id="1855383"/>
    <lineage>
        <taxon>Bacteria</taxon>
        <taxon>Pseudomonadati</taxon>
        <taxon>Pseudomonadota</taxon>
        <taxon>Alphaproteobacteria</taxon>
        <taxon>Hyphomicrobiales</taxon>
        <taxon>Afifellaceae</taxon>
        <taxon>Faunimonas</taxon>
    </lineage>
</organism>
<reference evidence="1 2" key="1">
    <citation type="submission" date="2016-10" db="EMBL/GenBank/DDBJ databases">
        <authorList>
            <person name="de Groot N.N."/>
        </authorList>
    </citation>
    <scope>NUCLEOTIDE SEQUENCE [LARGE SCALE GENOMIC DNA]</scope>
    <source>
        <strain evidence="1 2">A52C2</strain>
    </source>
</reference>
<keyword evidence="2" id="KW-1185">Reference proteome</keyword>
<dbReference type="RefSeq" id="WP_092496936.1">
    <property type="nucleotide sequence ID" value="NZ_FOFG01000008.1"/>
</dbReference>
<dbReference type="EMBL" id="FOFG01000008">
    <property type="protein sequence ID" value="SEQ87779.1"/>
    <property type="molecule type" value="Genomic_DNA"/>
</dbReference>
<name>A0A1H9JLX3_9HYPH</name>
<evidence type="ECO:0000313" key="2">
    <source>
        <dbReference type="Proteomes" id="UP000199647"/>
    </source>
</evidence>